<dbReference type="AlphaFoldDB" id="A0A0L0DL40"/>
<dbReference type="PANTHER" id="PTHR38745:SF2">
    <property type="entry name" value="TYROSINE SPECIFIC PROTEIN PHOSPHATASES DOMAIN-CONTAINING PROTEIN"/>
    <property type="match status" value="1"/>
</dbReference>
<evidence type="ECO:0000313" key="2">
    <source>
        <dbReference type="Proteomes" id="UP000054408"/>
    </source>
</evidence>
<gene>
    <name evidence="1" type="ORF">AMSG_12189</name>
</gene>
<evidence type="ECO:0000313" key="1">
    <source>
        <dbReference type="EMBL" id="KNC52746.1"/>
    </source>
</evidence>
<organism evidence="1 2">
    <name type="scientific">Thecamonas trahens ATCC 50062</name>
    <dbReference type="NCBI Taxonomy" id="461836"/>
    <lineage>
        <taxon>Eukaryota</taxon>
        <taxon>Apusozoa</taxon>
        <taxon>Apusomonadida</taxon>
        <taxon>Apusomonadidae</taxon>
        <taxon>Thecamonas</taxon>
    </lineage>
</organism>
<dbReference type="InterPro" id="IPR029021">
    <property type="entry name" value="Prot-tyrosine_phosphatase-like"/>
</dbReference>
<keyword evidence="2" id="KW-1185">Reference proteome</keyword>
<dbReference type="OrthoDB" id="193277at2759"/>
<protein>
    <recommendedName>
        <fullName evidence="3">Tyrosine specific protein phosphatases domain-containing protein</fullName>
    </recommendedName>
</protein>
<dbReference type="Gene3D" id="3.90.190.10">
    <property type="entry name" value="Protein tyrosine phosphatase superfamily"/>
    <property type="match status" value="1"/>
</dbReference>
<sequence length="888" mass="95176">MQLVEPELAADLIVLAARCPGAAAFLRAFLASPLVKLADLEFVINVSAGAAVAAGHADAFAVLSAADKQGSICAATIHDSLITAVRADVPGALAAALDWLGLSPSRELIEACAHGAPRALGILLDRTPPRALRHVLPDGLGTAAANGHVDIVAVLMAQPQLEVSPALAARVLASAAAHGRVEVAALVLDAWRTTVDLSLDDSACLTAATSTHSAAASAALMAMLLQAPGANPTARNCEAISRAARYGLLASLDVLLDACTPAPPPLALTRALDEALTRGHADVVVAVCDRIRDHCDSCALSPDLASSLAAAIKIGHVSAVTAFTTSLPATVFDADALASIVDTLVVTALAPPAAATIDPKRTLLVDAAKESGNFLFRTNMPTTANGSFAYDLLLEYMQQRAEAAGLSWPASVYIVDISLLNPTEFKDEAIEKKFFKAHPEAGEYINWPIVGDVSNPHELPLDVVKVLAERMHDWDFDQLPKRIPLVHEWLQQKYDTPRAFVWHCEAGTDRTGEVSAAYYMQYFGWTLNQSLTYDSHVHNRPIEWLSQHGVAWYCYYLQYALDSIMFTNPASIDTGVSRGATNPARHIGKCIYPFTDKENRTFARNNMKEIFAQYSDENGLITLANIRDALKSIIRVNGGSCTHGAEVSAALADSFDLAAAAACFHAAFAARKRSNPAASHTADGRSDAKRHNERERFETYGMVDAQVFISMYLERIHRTASRRASYHAHNAAAKLEFESTDFCSLAEMTAALTAIRAPFADIFVDHAASTVNAQFLADDISDDDDDEANAGDTIAMDEAPAVETVAFNALLGSSKQHSDTASLDWFPSLESIYDSGLVAMDVGDHDQAAPVPIHTADFDPTDPFNMGFSVATSHQREFDTFDPLEFLN</sequence>
<dbReference type="EMBL" id="GL349475">
    <property type="protein sequence ID" value="KNC52746.1"/>
    <property type="molecule type" value="Genomic_DNA"/>
</dbReference>
<accession>A0A0L0DL40</accession>
<name>A0A0L0DL40_THETB</name>
<dbReference type="PANTHER" id="PTHR38745">
    <property type="entry name" value="PHOSPHATASE, PUTATIVE-RELATED"/>
    <property type="match status" value="1"/>
</dbReference>
<dbReference type="GeneID" id="25570104"/>
<dbReference type="RefSeq" id="XP_013755131.1">
    <property type="nucleotide sequence ID" value="XM_013899677.1"/>
</dbReference>
<dbReference type="eggNOG" id="ENOG502S6E4">
    <property type="taxonomic scope" value="Eukaryota"/>
</dbReference>
<dbReference type="SUPFAM" id="SSF52799">
    <property type="entry name" value="(Phosphotyrosine protein) phosphatases II"/>
    <property type="match status" value="1"/>
</dbReference>
<dbReference type="Proteomes" id="UP000054408">
    <property type="component" value="Unassembled WGS sequence"/>
</dbReference>
<reference evidence="1 2" key="1">
    <citation type="submission" date="2010-05" db="EMBL/GenBank/DDBJ databases">
        <title>The Genome Sequence of Thecamonas trahens ATCC 50062.</title>
        <authorList>
            <consortium name="The Broad Institute Genome Sequencing Platform"/>
            <person name="Russ C."/>
            <person name="Cuomo C."/>
            <person name="Shea T."/>
            <person name="Young S.K."/>
            <person name="Zeng Q."/>
            <person name="Koehrsen M."/>
            <person name="Haas B."/>
            <person name="Borodovsky M."/>
            <person name="Guigo R."/>
            <person name="Alvarado L."/>
            <person name="Berlin A."/>
            <person name="Bochicchio J."/>
            <person name="Borenstein D."/>
            <person name="Chapman S."/>
            <person name="Chen Z."/>
            <person name="Freedman E."/>
            <person name="Gellesch M."/>
            <person name="Goldberg J."/>
            <person name="Griggs A."/>
            <person name="Gujja S."/>
            <person name="Heilman E."/>
            <person name="Heiman D."/>
            <person name="Hepburn T."/>
            <person name="Howarth C."/>
            <person name="Jen D."/>
            <person name="Larson L."/>
            <person name="Mehta T."/>
            <person name="Park D."/>
            <person name="Pearson M."/>
            <person name="Roberts A."/>
            <person name="Saif S."/>
            <person name="Shenoy N."/>
            <person name="Sisk P."/>
            <person name="Stolte C."/>
            <person name="Sykes S."/>
            <person name="Thomson T."/>
            <person name="Walk T."/>
            <person name="White J."/>
            <person name="Yandava C."/>
            <person name="Burger G."/>
            <person name="Gray M.W."/>
            <person name="Holland P.W.H."/>
            <person name="King N."/>
            <person name="Lang F.B.F."/>
            <person name="Roger A.J."/>
            <person name="Ruiz-Trillo I."/>
            <person name="Lander E."/>
            <person name="Nusbaum C."/>
        </authorList>
    </citation>
    <scope>NUCLEOTIDE SEQUENCE [LARGE SCALE GENOMIC DNA]</scope>
    <source>
        <strain evidence="1 2">ATCC 50062</strain>
    </source>
</reference>
<proteinExistence type="predicted"/>
<evidence type="ECO:0008006" key="3">
    <source>
        <dbReference type="Google" id="ProtNLM"/>
    </source>
</evidence>